<organism evidence="1">
    <name type="scientific">uncultured Thermomicrobiales bacterium</name>
    <dbReference type="NCBI Taxonomy" id="1645740"/>
    <lineage>
        <taxon>Bacteria</taxon>
        <taxon>Pseudomonadati</taxon>
        <taxon>Thermomicrobiota</taxon>
        <taxon>Thermomicrobia</taxon>
        <taxon>Thermomicrobiales</taxon>
        <taxon>environmental samples</taxon>
    </lineage>
</organism>
<accession>A0A6J4VPG0</accession>
<gene>
    <name evidence="1" type="ORF">AVDCRST_MAG19-3691</name>
</gene>
<name>A0A6J4VPG0_9BACT</name>
<reference evidence="1" key="1">
    <citation type="submission" date="2020-02" db="EMBL/GenBank/DDBJ databases">
        <authorList>
            <person name="Meier V. D."/>
        </authorList>
    </citation>
    <scope>NUCLEOTIDE SEQUENCE</scope>
    <source>
        <strain evidence="1">AVDCRST_MAG19</strain>
    </source>
</reference>
<dbReference type="AlphaFoldDB" id="A0A6J4VPG0"/>
<protein>
    <submittedName>
        <fullName evidence="1">Uncharacterized protein</fullName>
    </submittedName>
</protein>
<sequence>MGAGEVVVRLIREGAVDAELDLAVLGPVDGPGAEGVAVRFDVVAEEAGRVHPQGPVRCGGVAVVAGERSAVIERRIGGGELEALAVGEYAGVQGEAGEGGEVRPAPRSRRVGDAVRGPVVVVGGLVGAGRGLLGGRDRARRYVDRRRDGVGGGPAVLILSALLRGRSAASKNGKRRRSP</sequence>
<proteinExistence type="predicted"/>
<evidence type="ECO:0000313" key="1">
    <source>
        <dbReference type="EMBL" id="CAA9579400.1"/>
    </source>
</evidence>
<dbReference type="EMBL" id="CADCWL010000207">
    <property type="protein sequence ID" value="CAA9579400.1"/>
    <property type="molecule type" value="Genomic_DNA"/>
</dbReference>